<dbReference type="Proteomes" id="UP000185944">
    <property type="component" value="Unassembled WGS sequence"/>
</dbReference>
<keyword evidence="2 5" id="KW-0240">DNA-directed RNA polymerase</keyword>
<keyword evidence="3" id="KW-0804">Transcription</keyword>
<dbReference type="InterPro" id="IPR045113">
    <property type="entry name" value="Rpb7-like"/>
</dbReference>
<dbReference type="SUPFAM" id="SSF88798">
    <property type="entry name" value="N-terminal, heterodimerisation domain of RBP7 (RpoE)"/>
    <property type="match status" value="1"/>
</dbReference>
<dbReference type="Pfam" id="PF03876">
    <property type="entry name" value="SHS2_Rpb7-N"/>
    <property type="match status" value="1"/>
</dbReference>
<dbReference type="GeneID" id="93648156"/>
<dbReference type="GO" id="GO:0010590">
    <property type="term" value="P:regulation of septum digestion after cytokinesis"/>
    <property type="evidence" value="ECO:0007669"/>
    <property type="project" value="EnsemblFungi"/>
</dbReference>
<dbReference type="GO" id="GO:0006368">
    <property type="term" value="P:transcription elongation by RNA polymerase II"/>
    <property type="evidence" value="ECO:0007669"/>
    <property type="project" value="EnsemblFungi"/>
</dbReference>
<dbReference type="OrthoDB" id="1162399at2759"/>
<dbReference type="RefSeq" id="XP_067545024.1">
    <property type="nucleotide sequence ID" value="XM_067689224.1"/>
</dbReference>
<sequence length="172" mass="18772">MFYVRKMKERVVLEPKFLGRRVEDVVRKRLVNEVEGKCTAESGYVISLISIDSLSPAEVDVTTGSATFLAEYSALSLFPQKGEVVDAVVHEINKMGVFAFVGPFSIFVSMYQIPGQFTDAGDDSSILPNDGGPTIVKGSLLRLRIIGVKIEPAKIFGIGTINDDYLGTAQHI</sequence>
<name>A0A177EHH5_9MICR</name>
<dbReference type="InterPro" id="IPR036898">
    <property type="entry name" value="RNA_pol_Rpb7-like_N_sf"/>
</dbReference>
<comment type="caution">
    <text evidence="5">The sequence shown here is derived from an EMBL/GenBank/DDBJ whole genome shotgun (WGS) entry which is preliminary data.</text>
</comment>
<comment type="subcellular location">
    <subcellularLocation>
        <location evidence="1">Nucleus</location>
    </subcellularLocation>
</comment>
<evidence type="ECO:0000259" key="4">
    <source>
        <dbReference type="Pfam" id="PF03876"/>
    </source>
</evidence>
<evidence type="ECO:0000256" key="2">
    <source>
        <dbReference type="ARBA" id="ARBA00022478"/>
    </source>
</evidence>
<feature type="domain" description="RNA polymerase Rpb7-like N-terminal" evidence="4">
    <location>
        <begin position="11"/>
        <end position="58"/>
    </location>
</feature>
<dbReference type="InterPro" id="IPR005576">
    <property type="entry name" value="Rpb7-like_N"/>
</dbReference>
<dbReference type="InterPro" id="IPR012340">
    <property type="entry name" value="NA-bd_OB-fold"/>
</dbReference>
<gene>
    <name evidence="5" type="ORF">NEDG_01806</name>
</gene>
<dbReference type="GO" id="GO:0006367">
    <property type="term" value="P:transcription initiation at RNA polymerase II promoter"/>
    <property type="evidence" value="ECO:0007669"/>
    <property type="project" value="EnsemblFungi"/>
</dbReference>
<dbReference type="AlphaFoldDB" id="A0A177EHH5"/>
<dbReference type="GO" id="GO:0000932">
    <property type="term" value="C:P-body"/>
    <property type="evidence" value="ECO:0007669"/>
    <property type="project" value="EnsemblFungi"/>
</dbReference>
<dbReference type="SUPFAM" id="SSF50249">
    <property type="entry name" value="Nucleic acid-binding proteins"/>
    <property type="match status" value="1"/>
</dbReference>
<evidence type="ECO:0000313" key="5">
    <source>
        <dbReference type="EMBL" id="OAG31328.1"/>
    </source>
</evidence>
<dbReference type="EMBL" id="LTDL01000019">
    <property type="protein sequence ID" value="OAG31328.1"/>
    <property type="molecule type" value="Genomic_DNA"/>
</dbReference>
<dbReference type="GO" id="GO:0005665">
    <property type="term" value="C:RNA polymerase II, core complex"/>
    <property type="evidence" value="ECO:0007669"/>
    <property type="project" value="EnsemblFungi"/>
</dbReference>
<dbReference type="VEuPathDB" id="MicrosporidiaDB:NEDG_01806"/>
<accession>A0A177EHH5</accession>
<dbReference type="GO" id="GO:0031369">
    <property type="term" value="F:translation initiation factor binding"/>
    <property type="evidence" value="ECO:0007669"/>
    <property type="project" value="EnsemblFungi"/>
</dbReference>
<proteinExistence type="predicted"/>
<evidence type="ECO:0000256" key="1">
    <source>
        <dbReference type="ARBA" id="ARBA00004123"/>
    </source>
</evidence>
<organism evidence="5 6">
    <name type="scientific">Nematocida displodere</name>
    <dbReference type="NCBI Taxonomy" id="1805483"/>
    <lineage>
        <taxon>Eukaryota</taxon>
        <taxon>Fungi</taxon>
        <taxon>Fungi incertae sedis</taxon>
        <taxon>Microsporidia</taxon>
        <taxon>Nematocida</taxon>
    </lineage>
</organism>
<dbReference type="GO" id="GO:0000956">
    <property type="term" value="P:nuclear-transcribed mRNA catabolic process"/>
    <property type="evidence" value="ECO:0007669"/>
    <property type="project" value="EnsemblFungi"/>
</dbReference>
<dbReference type="GO" id="GO:0003727">
    <property type="term" value="F:single-stranded RNA binding"/>
    <property type="evidence" value="ECO:0007669"/>
    <property type="project" value="EnsemblFungi"/>
</dbReference>
<reference evidence="5 6" key="1">
    <citation type="submission" date="2016-02" db="EMBL/GenBank/DDBJ databases">
        <title>Discovery of a natural microsporidian pathogen with a broad tissue tropism in Caenorhabditis elegans.</title>
        <authorList>
            <person name="Luallen R.J."/>
            <person name="Reinke A.W."/>
            <person name="Tong L."/>
            <person name="Botts M.R."/>
            <person name="Felix M.-A."/>
            <person name="Troemel E.R."/>
        </authorList>
    </citation>
    <scope>NUCLEOTIDE SEQUENCE [LARGE SCALE GENOMIC DNA]</scope>
    <source>
        <strain evidence="5 6">JUm2807</strain>
    </source>
</reference>
<evidence type="ECO:0000256" key="3">
    <source>
        <dbReference type="ARBA" id="ARBA00023163"/>
    </source>
</evidence>
<dbReference type="Gene3D" id="3.30.1490.120">
    <property type="entry name" value="RNA polymerase Rpb7-like, N-terminal domain"/>
    <property type="match status" value="1"/>
</dbReference>
<dbReference type="STRING" id="1805483.A0A177EHH5"/>
<dbReference type="GO" id="GO:0003968">
    <property type="term" value="F:RNA-directed RNA polymerase activity"/>
    <property type="evidence" value="ECO:0007669"/>
    <property type="project" value="EnsemblFungi"/>
</dbReference>
<protein>
    <submittedName>
        <fullName evidence="5">DNA-directed RNA polymerase II subunit RPB7</fullName>
    </submittedName>
</protein>
<dbReference type="PANTHER" id="PTHR12709">
    <property type="entry name" value="DNA-DIRECTED RNA POLYMERASE II, III"/>
    <property type="match status" value="1"/>
</dbReference>
<dbReference type="GO" id="GO:0060213">
    <property type="term" value="P:positive regulation of nuclear-transcribed mRNA poly(A) tail shortening"/>
    <property type="evidence" value="ECO:0007669"/>
    <property type="project" value="EnsemblFungi"/>
</dbReference>
<keyword evidence="6" id="KW-1185">Reference proteome</keyword>
<dbReference type="PANTHER" id="PTHR12709:SF4">
    <property type="entry name" value="DNA-DIRECTED RNA POLYMERASE II SUBUNIT RPB7"/>
    <property type="match status" value="1"/>
</dbReference>
<dbReference type="Gene3D" id="2.40.50.140">
    <property type="entry name" value="Nucleic acid-binding proteins"/>
    <property type="match status" value="1"/>
</dbReference>
<evidence type="ECO:0000313" key="6">
    <source>
        <dbReference type="Proteomes" id="UP000185944"/>
    </source>
</evidence>
<dbReference type="GO" id="GO:0045948">
    <property type="term" value="P:positive regulation of translational initiation"/>
    <property type="evidence" value="ECO:0007669"/>
    <property type="project" value="EnsemblFungi"/>
</dbReference>
<dbReference type="GO" id="GO:0003697">
    <property type="term" value="F:single-stranded DNA binding"/>
    <property type="evidence" value="ECO:0007669"/>
    <property type="project" value="EnsemblFungi"/>
</dbReference>
<dbReference type="FunFam" id="2.40.50.140:FF:000043">
    <property type="entry name" value="DNA-directed RNA polymerase II subunit RPB7"/>
    <property type="match status" value="1"/>
</dbReference>
<dbReference type="GO" id="GO:1990328">
    <property type="term" value="C:RPB4-RPB7 complex"/>
    <property type="evidence" value="ECO:0007669"/>
    <property type="project" value="EnsemblFungi"/>
</dbReference>